<feature type="binding site" evidence="8">
    <location>
        <position position="61"/>
    </location>
    <ligand>
        <name>beta-alanine</name>
        <dbReference type="ChEBI" id="CHEBI:57966"/>
    </ligand>
</feature>
<dbReference type="FunFam" id="3.30.1300.10:FF:000001">
    <property type="entry name" value="Pantothenate synthetase"/>
    <property type="match status" value="1"/>
</dbReference>
<keyword evidence="3 8" id="KW-0436">Ligase</keyword>
<dbReference type="RefSeq" id="WP_088553617.1">
    <property type="nucleotide sequence ID" value="NZ_BDGJ01000063.1"/>
</dbReference>
<dbReference type="GO" id="GO:0004592">
    <property type="term" value="F:pantoate-beta-alanine ligase activity"/>
    <property type="evidence" value="ECO:0007669"/>
    <property type="project" value="UniProtKB-UniRule"/>
</dbReference>
<evidence type="ECO:0000256" key="3">
    <source>
        <dbReference type="ARBA" id="ARBA00022598"/>
    </source>
</evidence>
<dbReference type="UniPathway" id="UPA00028">
    <property type="reaction ID" value="UER00005"/>
</dbReference>
<dbReference type="InterPro" id="IPR042176">
    <property type="entry name" value="Pantoate_ligase_C"/>
</dbReference>
<dbReference type="GO" id="GO:0005524">
    <property type="term" value="F:ATP binding"/>
    <property type="evidence" value="ECO:0007669"/>
    <property type="project" value="UniProtKB-KW"/>
</dbReference>
<dbReference type="InterPro" id="IPR003721">
    <property type="entry name" value="Pantoate_ligase"/>
</dbReference>
<feature type="binding site" evidence="8">
    <location>
        <position position="176"/>
    </location>
    <ligand>
        <name>ATP</name>
        <dbReference type="ChEBI" id="CHEBI:30616"/>
    </ligand>
</feature>
<dbReference type="Pfam" id="PF02569">
    <property type="entry name" value="Pantoate_ligase"/>
    <property type="match status" value="1"/>
</dbReference>
<dbReference type="InterPro" id="IPR014729">
    <property type="entry name" value="Rossmann-like_a/b/a_fold"/>
</dbReference>
<keyword evidence="10" id="KW-1185">Reference proteome</keyword>
<evidence type="ECO:0000313" key="10">
    <source>
        <dbReference type="Proteomes" id="UP000197032"/>
    </source>
</evidence>
<comment type="caution">
    <text evidence="9">The sequence shown here is derived from an EMBL/GenBank/DDBJ whole genome shotgun (WGS) entry which is preliminary data.</text>
</comment>
<feature type="binding site" evidence="8">
    <location>
        <begin position="184"/>
        <end position="187"/>
    </location>
    <ligand>
        <name>ATP</name>
        <dbReference type="ChEBI" id="CHEBI:30616"/>
    </ligand>
</feature>
<evidence type="ECO:0000256" key="1">
    <source>
        <dbReference type="ARBA" id="ARBA00004990"/>
    </source>
</evidence>
<dbReference type="NCBIfam" id="TIGR00125">
    <property type="entry name" value="cyt_tran_rel"/>
    <property type="match status" value="1"/>
</dbReference>
<reference evidence="10" key="1">
    <citation type="journal article" date="2017" name="Appl. Environ. Microbiol.">
        <title>Genomic analysis of Calderihabitans maritimus KKC1, a thermophilic hydrogenogenic carboxydotrophic bacterium isolated from marine sediment.</title>
        <authorList>
            <person name="Omae K."/>
            <person name="Yoneda Y."/>
            <person name="Fukuyama Y."/>
            <person name="Yoshida T."/>
            <person name="Sako Y."/>
        </authorList>
    </citation>
    <scope>NUCLEOTIDE SEQUENCE [LARGE SCALE GENOMIC DNA]</scope>
    <source>
        <strain evidence="10">KKC1</strain>
    </source>
</reference>
<feature type="binding site" evidence="8">
    <location>
        <begin position="147"/>
        <end position="150"/>
    </location>
    <ligand>
        <name>ATP</name>
        <dbReference type="ChEBI" id="CHEBI:30616"/>
    </ligand>
</feature>
<protein>
    <recommendedName>
        <fullName evidence="8">Pantothenate synthetase</fullName>
        <shortName evidence="8">PS</shortName>
        <ecNumber evidence="8">6.3.2.1</ecNumber>
    </recommendedName>
    <alternativeName>
        <fullName evidence="8">Pantoate--beta-alanine ligase</fullName>
    </alternativeName>
    <alternativeName>
        <fullName evidence="8">Pantoate-activating enzyme</fullName>
    </alternativeName>
</protein>
<dbReference type="GO" id="GO:0005829">
    <property type="term" value="C:cytosol"/>
    <property type="evidence" value="ECO:0007669"/>
    <property type="project" value="TreeGrafter"/>
</dbReference>
<evidence type="ECO:0000256" key="2">
    <source>
        <dbReference type="ARBA" id="ARBA00009256"/>
    </source>
</evidence>
<dbReference type="NCBIfam" id="TIGR00018">
    <property type="entry name" value="panC"/>
    <property type="match status" value="1"/>
</dbReference>
<dbReference type="FunFam" id="3.40.50.620:FF:000013">
    <property type="entry name" value="Pantothenate synthetase"/>
    <property type="match status" value="1"/>
</dbReference>
<dbReference type="AlphaFoldDB" id="A0A1Z5HRQ9"/>
<gene>
    <name evidence="8" type="primary">panC</name>
    <name evidence="9" type="ORF">KKC1_13700</name>
</gene>
<proteinExistence type="inferred from homology"/>
<organism evidence="9 10">
    <name type="scientific">Calderihabitans maritimus</name>
    <dbReference type="NCBI Taxonomy" id="1246530"/>
    <lineage>
        <taxon>Bacteria</taxon>
        <taxon>Bacillati</taxon>
        <taxon>Bacillota</taxon>
        <taxon>Clostridia</taxon>
        <taxon>Neomoorellales</taxon>
        <taxon>Calderihabitantaceae</taxon>
        <taxon>Calderihabitans</taxon>
    </lineage>
</organism>
<comment type="subunit">
    <text evidence="8">Homodimer.</text>
</comment>
<dbReference type="InterPro" id="IPR004821">
    <property type="entry name" value="Cyt_trans-like"/>
</dbReference>
<keyword evidence="5 8" id="KW-0547">Nucleotide-binding</keyword>
<comment type="subcellular location">
    <subcellularLocation>
        <location evidence="8">Cytoplasm</location>
    </subcellularLocation>
</comment>
<evidence type="ECO:0000256" key="7">
    <source>
        <dbReference type="ARBA" id="ARBA00048258"/>
    </source>
</evidence>
<comment type="miscellaneous">
    <text evidence="8">The reaction proceeds by a bi uni uni bi ping pong mechanism.</text>
</comment>
<evidence type="ECO:0000256" key="8">
    <source>
        <dbReference type="HAMAP-Rule" id="MF_00158"/>
    </source>
</evidence>
<comment type="function">
    <text evidence="8">Catalyzes the condensation of pantoate with beta-alanine in an ATP-dependent reaction via a pantoyl-adenylate intermediate.</text>
</comment>
<evidence type="ECO:0000256" key="6">
    <source>
        <dbReference type="ARBA" id="ARBA00022840"/>
    </source>
</evidence>
<dbReference type="SUPFAM" id="SSF52374">
    <property type="entry name" value="Nucleotidylyl transferase"/>
    <property type="match status" value="1"/>
</dbReference>
<evidence type="ECO:0000256" key="5">
    <source>
        <dbReference type="ARBA" id="ARBA00022741"/>
    </source>
</evidence>
<feature type="binding site" evidence="8">
    <location>
        <position position="153"/>
    </location>
    <ligand>
        <name>(R)-pantoate</name>
        <dbReference type="ChEBI" id="CHEBI:15980"/>
    </ligand>
</feature>
<dbReference type="CDD" id="cd00560">
    <property type="entry name" value="PanC"/>
    <property type="match status" value="1"/>
</dbReference>
<keyword evidence="6 8" id="KW-0067">ATP-binding</keyword>
<dbReference type="Gene3D" id="3.30.1300.10">
    <property type="entry name" value="Pantoate-beta-alanine ligase, C-terminal domain"/>
    <property type="match status" value="1"/>
</dbReference>
<keyword evidence="8" id="KW-0963">Cytoplasm</keyword>
<dbReference type="HAMAP" id="MF_00158">
    <property type="entry name" value="PanC"/>
    <property type="match status" value="1"/>
</dbReference>
<name>A0A1Z5HRQ9_9FIRM</name>
<feature type="active site" description="Proton donor" evidence="8">
    <location>
        <position position="37"/>
    </location>
</feature>
<dbReference type="PANTHER" id="PTHR21299:SF1">
    <property type="entry name" value="PANTOATE--BETA-ALANINE LIGASE"/>
    <property type="match status" value="1"/>
</dbReference>
<dbReference type="Gene3D" id="3.40.50.620">
    <property type="entry name" value="HUPs"/>
    <property type="match status" value="1"/>
</dbReference>
<dbReference type="EMBL" id="BDGJ01000063">
    <property type="protein sequence ID" value="GAW92212.1"/>
    <property type="molecule type" value="Genomic_DNA"/>
</dbReference>
<feature type="binding site" evidence="8">
    <location>
        <position position="61"/>
    </location>
    <ligand>
        <name>(R)-pantoate</name>
        <dbReference type="ChEBI" id="CHEBI:15980"/>
    </ligand>
</feature>
<comment type="pathway">
    <text evidence="1 8">Cofactor biosynthesis; (R)-pantothenate biosynthesis; (R)-pantothenate from (R)-pantoate and beta-alanine: step 1/1.</text>
</comment>
<dbReference type="OrthoDB" id="9773087at2"/>
<keyword evidence="4 8" id="KW-0566">Pantothenate biosynthesis</keyword>
<evidence type="ECO:0000256" key="4">
    <source>
        <dbReference type="ARBA" id="ARBA00022655"/>
    </source>
</evidence>
<evidence type="ECO:0000313" key="9">
    <source>
        <dbReference type="EMBL" id="GAW92212.1"/>
    </source>
</evidence>
<dbReference type="EC" id="6.3.2.1" evidence="8"/>
<comment type="similarity">
    <text evidence="2 8">Belongs to the pantothenate synthetase family.</text>
</comment>
<comment type="catalytic activity">
    <reaction evidence="7 8">
        <text>(R)-pantoate + beta-alanine + ATP = (R)-pantothenate + AMP + diphosphate + H(+)</text>
        <dbReference type="Rhea" id="RHEA:10912"/>
        <dbReference type="ChEBI" id="CHEBI:15378"/>
        <dbReference type="ChEBI" id="CHEBI:15980"/>
        <dbReference type="ChEBI" id="CHEBI:29032"/>
        <dbReference type="ChEBI" id="CHEBI:30616"/>
        <dbReference type="ChEBI" id="CHEBI:33019"/>
        <dbReference type="ChEBI" id="CHEBI:57966"/>
        <dbReference type="ChEBI" id="CHEBI:456215"/>
        <dbReference type="EC" id="6.3.2.1"/>
    </reaction>
</comment>
<feature type="binding site" evidence="8">
    <location>
        <begin position="30"/>
        <end position="37"/>
    </location>
    <ligand>
        <name>ATP</name>
        <dbReference type="ChEBI" id="CHEBI:30616"/>
    </ligand>
</feature>
<sequence length="282" mass="31679">MRVINSISGLREYLEPCRKKGKTIGFVPTMGYFHEGHLSLMRQARKDCDVVVVSIFVNPIQFGAGEDYEEYPRDIDRDSKLAEKVGVDVIFAPAVREMYPEGYSTFVEVENLTEGLCGRSRPGHFRGVTTVVTKLFNIVQPDKAYFGQKDAQQAMVIRKMVADLNMPLEVIVLPTVREADGLAMSSRNVYLTPEQRKSATVLYRSLQLAKNLIEAGERSVAAVVERVKQEINAEPLAKIDYVEIRRADDLAQVEKIEGKILIALAVFIGKTRLIDNEIVEVQ</sequence>
<accession>A0A1Z5HRQ9</accession>
<dbReference type="PANTHER" id="PTHR21299">
    <property type="entry name" value="CYTIDYLATE KINASE/PANTOATE-BETA-ALANINE LIGASE"/>
    <property type="match status" value="1"/>
</dbReference>
<dbReference type="GO" id="GO:0015940">
    <property type="term" value="P:pantothenate biosynthetic process"/>
    <property type="evidence" value="ECO:0007669"/>
    <property type="project" value="UniProtKB-UniRule"/>
</dbReference>
<dbReference type="Proteomes" id="UP000197032">
    <property type="component" value="Unassembled WGS sequence"/>
</dbReference>